<feature type="transmembrane region" description="Helical" evidence="1">
    <location>
        <begin position="30"/>
        <end position="50"/>
    </location>
</feature>
<organism evidence="2 3">
    <name type="scientific">Caulifigura coniformis</name>
    <dbReference type="NCBI Taxonomy" id="2527983"/>
    <lineage>
        <taxon>Bacteria</taxon>
        <taxon>Pseudomonadati</taxon>
        <taxon>Planctomycetota</taxon>
        <taxon>Planctomycetia</taxon>
        <taxon>Planctomycetales</taxon>
        <taxon>Planctomycetaceae</taxon>
        <taxon>Caulifigura</taxon>
    </lineage>
</organism>
<proteinExistence type="predicted"/>
<protein>
    <submittedName>
        <fullName evidence="2">Uncharacterized protein</fullName>
    </submittedName>
</protein>
<evidence type="ECO:0000313" key="2">
    <source>
        <dbReference type="EMBL" id="QDT54678.1"/>
    </source>
</evidence>
<dbReference type="KEGG" id="ccos:Pan44_27130"/>
<sequence length="203" mass="21612">MQLEHALLEIAEIRERMASTQVFRGYRAEIAAASGGLALLAAGLQGRIVTDPVGDIPGFVRFWSAVAALAIVATAIDLGVRWYRDGSGRERVRILNAVRALVPCLVTGALVTAVVVKFAPELGWTLPGLWSLLFAQGLFASTPLLPRSAWWVGGYYVAAGLVVLGVAHDTRALAGWTMGVTFGVGQLLAAAVLFFSLERRHGS</sequence>
<gene>
    <name evidence="2" type="ORF">Pan44_27130</name>
</gene>
<dbReference type="EMBL" id="CP036271">
    <property type="protein sequence ID" value="QDT54678.1"/>
    <property type="molecule type" value="Genomic_DNA"/>
</dbReference>
<keyword evidence="1" id="KW-0472">Membrane</keyword>
<dbReference type="OrthoDB" id="5624959at2"/>
<dbReference type="RefSeq" id="WP_145030517.1">
    <property type="nucleotide sequence ID" value="NZ_CP036271.1"/>
</dbReference>
<feature type="transmembrane region" description="Helical" evidence="1">
    <location>
        <begin position="62"/>
        <end position="82"/>
    </location>
</feature>
<reference evidence="2 3" key="1">
    <citation type="submission" date="2019-02" db="EMBL/GenBank/DDBJ databases">
        <title>Deep-cultivation of Planctomycetes and their phenomic and genomic characterization uncovers novel biology.</title>
        <authorList>
            <person name="Wiegand S."/>
            <person name="Jogler M."/>
            <person name="Boedeker C."/>
            <person name="Pinto D."/>
            <person name="Vollmers J."/>
            <person name="Rivas-Marin E."/>
            <person name="Kohn T."/>
            <person name="Peeters S.H."/>
            <person name="Heuer A."/>
            <person name="Rast P."/>
            <person name="Oberbeckmann S."/>
            <person name="Bunk B."/>
            <person name="Jeske O."/>
            <person name="Meyerdierks A."/>
            <person name="Storesund J.E."/>
            <person name="Kallscheuer N."/>
            <person name="Luecker S."/>
            <person name="Lage O.M."/>
            <person name="Pohl T."/>
            <person name="Merkel B.J."/>
            <person name="Hornburger P."/>
            <person name="Mueller R.-W."/>
            <person name="Bruemmer F."/>
            <person name="Labrenz M."/>
            <person name="Spormann A.M."/>
            <person name="Op den Camp H."/>
            <person name="Overmann J."/>
            <person name="Amann R."/>
            <person name="Jetten M.S.M."/>
            <person name="Mascher T."/>
            <person name="Medema M.H."/>
            <person name="Devos D.P."/>
            <person name="Kaster A.-K."/>
            <person name="Ovreas L."/>
            <person name="Rohde M."/>
            <person name="Galperin M.Y."/>
            <person name="Jogler C."/>
        </authorList>
    </citation>
    <scope>NUCLEOTIDE SEQUENCE [LARGE SCALE GENOMIC DNA]</scope>
    <source>
        <strain evidence="2 3">Pan44</strain>
    </source>
</reference>
<keyword evidence="3" id="KW-1185">Reference proteome</keyword>
<feature type="transmembrane region" description="Helical" evidence="1">
    <location>
        <begin position="148"/>
        <end position="167"/>
    </location>
</feature>
<keyword evidence="1" id="KW-1133">Transmembrane helix</keyword>
<dbReference type="AlphaFoldDB" id="A0A517SEZ9"/>
<evidence type="ECO:0000313" key="3">
    <source>
        <dbReference type="Proteomes" id="UP000315700"/>
    </source>
</evidence>
<feature type="transmembrane region" description="Helical" evidence="1">
    <location>
        <begin position="173"/>
        <end position="197"/>
    </location>
</feature>
<evidence type="ECO:0000256" key="1">
    <source>
        <dbReference type="SAM" id="Phobius"/>
    </source>
</evidence>
<dbReference type="Proteomes" id="UP000315700">
    <property type="component" value="Chromosome"/>
</dbReference>
<feature type="transmembrane region" description="Helical" evidence="1">
    <location>
        <begin position="94"/>
        <end position="116"/>
    </location>
</feature>
<keyword evidence="1" id="KW-0812">Transmembrane</keyword>
<dbReference type="InParanoid" id="A0A517SEZ9"/>
<name>A0A517SEZ9_9PLAN</name>
<accession>A0A517SEZ9</accession>